<dbReference type="Proteomes" id="UP000663874">
    <property type="component" value="Unassembled WGS sequence"/>
</dbReference>
<gene>
    <name evidence="1" type="ORF">FNK824_LOCUS22690</name>
</gene>
<name>A0A819JZU5_9BILA</name>
<evidence type="ECO:0000313" key="2">
    <source>
        <dbReference type="Proteomes" id="UP000663874"/>
    </source>
</evidence>
<reference evidence="1" key="1">
    <citation type="submission" date="2021-02" db="EMBL/GenBank/DDBJ databases">
        <authorList>
            <person name="Nowell W R."/>
        </authorList>
    </citation>
    <scope>NUCLEOTIDE SEQUENCE</scope>
</reference>
<organism evidence="1 2">
    <name type="scientific">Rotaria sordida</name>
    <dbReference type="NCBI Taxonomy" id="392033"/>
    <lineage>
        <taxon>Eukaryota</taxon>
        <taxon>Metazoa</taxon>
        <taxon>Spiralia</taxon>
        <taxon>Gnathifera</taxon>
        <taxon>Rotifera</taxon>
        <taxon>Eurotatoria</taxon>
        <taxon>Bdelloidea</taxon>
        <taxon>Philodinida</taxon>
        <taxon>Philodinidae</taxon>
        <taxon>Rotaria</taxon>
    </lineage>
</organism>
<sequence>MIDASTDDLSPLVFHISGFLRTNNGQFQDHIVDDIKSLRRIISDTMFIVQGVHMKILLFIGLSDVFVSASSLEFAYSASSQAAQSLVMRLRFCSIGLTSFLDSVYINIYESVYENFTEANLECKDTRKSKLFYIYFFVLDASQHRVNTRLFIGTKSGTSNV</sequence>
<protein>
    <submittedName>
        <fullName evidence="1">Uncharacterized protein</fullName>
    </submittedName>
</protein>
<dbReference type="InterPro" id="IPR036259">
    <property type="entry name" value="MFS_trans_sf"/>
</dbReference>
<accession>A0A819JZU5</accession>
<dbReference type="EMBL" id="CAJOBE010004652">
    <property type="protein sequence ID" value="CAF3941314.1"/>
    <property type="molecule type" value="Genomic_DNA"/>
</dbReference>
<proteinExistence type="predicted"/>
<dbReference type="Gene3D" id="1.20.1250.20">
    <property type="entry name" value="MFS general substrate transporter like domains"/>
    <property type="match status" value="1"/>
</dbReference>
<dbReference type="AlphaFoldDB" id="A0A819JZU5"/>
<comment type="caution">
    <text evidence="1">The sequence shown here is derived from an EMBL/GenBank/DDBJ whole genome shotgun (WGS) entry which is preliminary data.</text>
</comment>
<evidence type="ECO:0000313" key="1">
    <source>
        <dbReference type="EMBL" id="CAF3941314.1"/>
    </source>
</evidence>